<feature type="region of interest" description="Disordered" evidence="1">
    <location>
        <begin position="17"/>
        <end position="38"/>
    </location>
</feature>
<protein>
    <submittedName>
        <fullName evidence="2">Uncharacterized protein</fullName>
    </submittedName>
</protein>
<dbReference type="EMBL" id="CP039353">
    <property type="protein sequence ID" value="QCE06245.1"/>
    <property type="molecule type" value="Genomic_DNA"/>
</dbReference>
<proteinExistence type="predicted"/>
<gene>
    <name evidence="2" type="ORF">DEO72_LG9g1256</name>
</gene>
<feature type="compositionally biased region" description="Polar residues" evidence="1">
    <location>
        <begin position="17"/>
        <end position="26"/>
    </location>
</feature>
<dbReference type="Proteomes" id="UP000501690">
    <property type="component" value="Linkage Group LG9"/>
</dbReference>
<evidence type="ECO:0000313" key="3">
    <source>
        <dbReference type="Proteomes" id="UP000501690"/>
    </source>
</evidence>
<organism evidence="2 3">
    <name type="scientific">Vigna unguiculata</name>
    <name type="common">Cowpea</name>
    <dbReference type="NCBI Taxonomy" id="3917"/>
    <lineage>
        <taxon>Eukaryota</taxon>
        <taxon>Viridiplantae</taxon>
        <taxon>Streptophyta</taxon>
        <taxon>Embryophyta</taxon>
        <taxon>Tracheophyta</taxon>
        <taxon>Spermatophyta</taxon>
        <taxon>Magnoliopsida</taxon>
        <taxon>eudicotyledons</taxon>
        <taxon>Gunneridae</taxon>
        <taxon>Pentapetalae</taxon>
        <taxon>rosids</taxon>
        <taxon>fabids</taxon>
        <taxon>Fabales</taxon>
        <taxon>Fabaceae</taxon>
        <taxon>Papilionoideae</taxon>
        <taxon>50 kb inversion clade</taxon>
        <taxon>NPAAA clade</taxon>
        <taxon>indigoferoid/millettioid clade</taxon>
        <taxon>Phaseoleae</taxon>
        <taxon>Vigna</taxon>
    </lineage>
</organism>
<sequence>MSDLCCTSDYSPLRLQATTGESTPSKASAAPLSPGGTNTVARRLARTGTTATVFGCCLLYTSRSLQSFCCTSVAWRNQHCRQAPRSYRDHCHCFRLLSLIHISQPPKLLLHLCRLAEPTLSPGASLVQGPLPLFSVAVSYTHLAASKASAAPLSPGGTNTVARRLARTGTTATVFGCCLLYTSRSLQSFCCTSVAWRNQHCRQAPRSYRDHCHCFRLLSLIHISQPPKLLLHLCRLAEPTLSPGASLVQGPLPLFSVAVSYTHLAASKASAAPLSPGGTNTVARRLARTGTTATVFGCCLLYTSRSLQSFCCTSVAWRNQHCRQAPRSYRDHCHCFRLLSLIHISQPPKLLLHLCRLAEPTLSPGASLVQGPLPLFSVAVSYTHLAASKASAAPLSPGGTNTVARRLARTGTTATVFGCCLLYTSRSLQSFCCTSVAWRNQHCRQAPRSYRDHCHCFRLLSLIHISQPPKLLLHLCRLAEPTLSPGASLVQGPLPLFSVAVSYTHLAASKASAAPLSPGGTNTVARRLARTGTTATVFGCCLLYTSRSLQSFCCTSVAWRNQHCRQAPRSYRDHCHCFRLLSLIHISQPPKLLLHLCRLAEPTLSPGASRCV</sequence>
<evidence type="ECO:0000256" key="1">
    <source>
        <dbReference type="SAM" id="MobiDB-lite"/>
    </source>
</evidence>
<name>A0A4D6N2F7_VIGUN</name>
<evidence type="ECO:0000313" key="2">
    <source>
        <dbReference type="EMBL" id="QCE06245.1"/>
    </source>
</evidence>
<keyword evidence="3" id="KW-1185">Reference proteome</keyword>
<accession>A0A4D6N2F7</accession>
<reference evidence="2 3" key="1">
    <citation type="submission" date="2019-04" db="EMBL/GenBank/DDBJ databases">
        <title>An improved genome assembly and genetic linkage map for asparagus bean, Vigna unguiculata ssp. sesquipedialis.</title>
        <authorList>
            <person name="Xia Q."/>
            <person name="Zhang R."/>
            <person name="Dong Y."/>
        </authorList>
    </citation>
    <scope>NUCLEOTIDE SEQUENCE [LARGE SCALE GENOMIC DNA]</scope>
    <source>
        <tissue evidence="2">Leaf</tissue>
    </source>
</reference>
<dbReference type="AlphaFoldDB" id="A0A4D6N2F7"/>